<dbReference type="GO" id="GO:0004930">
    <property type="term" value="F:G protein-coupled receptor activity"/>
    <property type="evidence" value="ECO:0007669"/>
    <property type="project" value="UniProtKB-KW"/>
</dbReference>
<comment type="caution">
    <text evidence="13">The sequence shown here is derived from an EMBL/GenBank/DDBJ whole genome shotgun (WGS) entry which is preliminary data.</text>
</comment>
<evidence type="ECO:0000256" key="5">
    <source>
        <dbReference type="ARBA" id="ARBA00022729"/>
    </source>
</evidence>
<evidence type="ECO:0000256" key="11">
    <source>
        <dbReference type="SAM" id="Phobius"/>
    </source>
</evidence>
<dbReference type="Proteomes" id="UP001151699">
    <property type="component" value="Chromosome A"/>
</dbReference>
<dbReference type="OrthoDB" id="5854379at2759"/>
<dbReference type="Gene3D" id="1.20.1070.10">
    <property type="entry name" value="Rhodopsin 7-helix transmembrane proteins"/>
    <property type="match status" value="1"/>
</dbReference>
<keyword evidence="6 11" id="KW-1133">Transmembrane helix</keyword>
<keyword evidence="8 11" id="KW-0472">Membrane</keyword>
<keyword evidence="14" id="KW-1185">Reference proteome</keyword>
<feature type="transmembrane region" description="Helical" evidence="11">
    <location>
        <begin position="260"/>
        <end position="282"/>
    </location>
</feature>
<evidence type="ECO:0000256" key="4">
    <source>
        <dbReference type="ARBA" id="ARBA00022692"/>
    </source>
</evidence>
<dbReference type="PANTHER" id="PTHR46953">
    <property type="entry name" value="G-PROTEIN COUPLED RECEPTOR MTH-LIKE 1-RELATED"/>
    <property type="match status" value="1"/>
</dbReference>
<evidence type="ECO:0000256" key="3">
    <source>
        <dbReference type="ARBA" id="ARBA00022475"/>
    </source>
</evidence>
<keyword evidence="7" id="KW-0297">G-protein coupled receptor</keyword>
<feature type="domain" description="G-protein coupled receptors family 2 profile 2" evidence="12">
    <location>
        <begin position="258"/>
        <end position="526"/>
    </location>
</feature>
<evidence type="ECO:0000313" key="13">
    <source>
        <dbReference type="EMBL" id="KAJ6645571.1"/>
    </source>
</evidence>
<dbReference type="PANTHER" id="PTHR46953:SF3">
    <property type="entry name" value="G-PROTEIN COUPLED RECEPTOR MTH-LIKE 14-RELATED"/>
    <property type="match status" value="1"/>
</dbReference>
<dbReference type="EMBL" id="WJQU01000001">
    <property type="protein sequence ID" value="KAJ6645571.1"/>
    <property type="molecule type" value="Genomic_DNA"/>
</dbReference>
<keyword evidence="4 11" id="KW-0812">Transmembrane</keyword>
<keyword evidence="9 13" id="KW-0675">Receptor</keyword>
<feature type="transmembrane region" description="Helical" evidence="11">
    <location>
        <begin position="504"/>
        <end position="525"/>
    </location>
</feature>
<gene>
    <name evidence="13" type="primary">mthl14</name>
    <name evidence="13" type="ORF">Bhyg_00777</name>
</gene>
<sequence length="560" mass="63544">MPLLSVIFDKSLDKIDEYKMALTKESTPDHHYTLVIGLIFIFIRISSQHETAINSTVSTMSSSIAITPSAIVQNNSTNSETTKTSTTVTVTEIPVKSVLTTTASNDTCAEFKKLKEEFQPKRTNSSKLRKCCPIGEMYLPSGNGRDKCDIANVKFEAIVIEAVFFEHCIEDTEKNITLDYVIGNPCGEHEALVYSKEYGDNLYVLQNGSLLRVDDNYSGFDVFDDYCLDMDRDNKYLTAIVCNQTNPSQHLVHVSKAQSYLYAICMLTSVPCLLATVFFYFYIPELRNLHGKSLACHSLCLAIGFLMLSVAQIKGNISQAIGFVIQYFILSCFFWLAVMCVDICVDVWYFIPQRIVVKPLVYIIRFIIYAVISLGIPVILVSLSASKALYGMPSYYLKGYTEATRDSQQYFIPPISTILFISFVLLVASYFGFRELNPIVLKAFLAKKIMEKRKIADTLETIDVKYYEEVKQTARSTAFLYIIMTLNWIFEIISFYVHSLDSSLVLFDILNALQGVVIFIIFVCLPKPMAVIKRWWHDRGSLELHATEMEMLNNGERSKF</sequence>
<keyword evidence="5" id="KW-0732">Signal</keyword>
<evidence type="ECO:0000256" key="10">
    <source>
        <dbReference type="ARBA" id="ARBA00023224"/>
    </source>
</evidence>
<dbReference type="InterPro" id="IPR023311">
    <property type="entry name" value="Methusela_ecto_dom_2"/>
</dbReference>
<keyword evidence="10" id="KW-0807">Transducer</keyword>
<dbReference type="SUPFAM" id="SSF63877">
    <property type="entry name" value="Methuselah ectodomain"/>
    <property type="match status" value="1"/>
</dbReference>
<evidence type="ECO:0000259" key="12">
    <source>
        <dbReference type="PROSITE" id="PS50261"/>
    </source>
</evidence>
<comment type="similarity">
    <text evidence="2">Belongs to the G-protein coupled receptor 2 family. Mth subfamily.</text>
</comment>
<protein>
    <submittedName>
        <fullName evidence="13">G-protein coupled receptor Mth-like 14</fullName>
    </submittedName>
</protein>
<dbReference type="GO" id="GO:0007166">
    <property type="term" value="P:cell surface receptor signaling pathway"/>
    <property type="evidence" value="ECO:0007669"/>
    <property type="project" value="InterPro"/>
</dbReference>
<evidence type="ECO:0000256" key="7">
    <source>
        <dbReference type="ARBA" id="ARBA00023040"/>
    </source>
</evidence>
<dbReference type="GO" id="GO:0005886">
    <property type="term" value="C:plasma membrane"/>
    <property type="evidence" value="ECO:0007669"/>
    <property type="project" value="UniProtKB-SubCell"/>
</dbReference>
<evidence type="ECO:0000256" key="8">
    <source>
        <dbReference type="ARBA" id="ARBA00023136"/>
    </source>
</evidence>
<feature type="transmembrane region" description="Helical" evidence="11">
    <location>
        <begin position="478"/>
        <end position="498"/>
    </location>
</feature>
<feature type="transmembrane region" description="Helical" evidence="11">
    <location>
        <begin position="363"/>
        <end position="390"/>
    </location>
</feature>
<evidence type="ECO:0000313" key="14">
    <source>
        <dbReference type="Proteomes" id="UP001151699"/>
    </source>
</evidence>
<feature type="transmembrane region" description="Helical" evidence="11">
    <location>
        <begin position="294"/>
        <end position="313"/>
    </location>
</feature>
<evidence type="ECO:0000256" key="1">
    <source>
        <dbReference type="ARBA" id="ARBA00004651"/>
    </source>
</evidence>
<evidence type="ECO:0000256" key="9">
    <source>
        <dbReference type="ARBA" id="ARBA00023170"/>
    </source>
</evidence>
<evidence type="ECO:0000256" key="2">
    <source>
        <dbReference type="ARBA" id="ARBA00008979"/>
    </source>
</evidence>
<feature type="transmembrane region" description="Helical" evidence="11">
    <location>
        <begin position="410"/>
        <end position="433"/>
    </location>
</feature>
<comment type="subcellular location">
    <subcellularLocation>
        <location evidence="1">Cell membrane</location>
        <topology evidence="1">Multi-pass membrane protein</topology>
    </subcellularLocation>
</comment>
<reference evidence="13" key="1">
    <citation type="submission" date="2022-07" db="EMBL/GenBank/DDBJ databases">
        <authorList>
            <person name="Trinca V."/>
            <person name="Uliana J.V.C."/>
            <person name="Torres T.T."/>
            <person name="Ward R.J."/>
            <person name="Monesi N."/>
        </authorList>
    </citation>
    <scope>NUCLEOTIDE SEQUENCE</scope>
    <source>
        <strain evidence="13">HSMRA1968</strain>
        <tissue evidence="13">Whole embryos</tissue>
    </source>
</reference>
<proteinExistence type="inferred from homology"/>
<dbReference type="AlphaFoldDB" id="A0A9Q0N9T8"/>
<dbReference type="CDD" id="cd15039">
    <property type="entry name" value="7tmB3_Methuselah-like"/>
    <property type="match status" value="1"/>
</dbReference>
<dbReference type="Gene3D" id="2.170.180.11">
    <property type="entry name" value="Methuselah ectodomain, domain 2"/>
    <property type="match status" value="1"/>
</dbReference>
<organism evidence="13 14">
    <name type="scientific">Pseudolycoriella hygida</name>
    <dbReference type="NCBI Taxonomy" id="35572"/>
    <lineage>
        <taxon>Eukaryota</taxon>
        <taxon>Metazoa</taxon>
        <taxon>Ecdysozoa</taxon>
        <taxon>Arthropoda</taxon>
        <taxon>Hexapoda</taxon>
        <taxon>Insecta</taxon>
        <taxon>Pterygota</taxon>
        <taxon>Neoptera</taxon>
        <taxon>Endopterygota</taxon>
        <taxon>Diptera</taxon>
        <taxon>Nematocera</taxon>
        <taxon>Sciaroidea</taxon>
        <taxon>Sciaridae</taxon>
        <taxon>Pseudolycoriella</taxon>
    </lineage>
</organism>
<dbReference type="InterPro" id="IPR036272">
    <property type="entry name" value="Methuselah_N_sf"/>
</dbReference>
<dbReference type="PROSITE" id="PS50261">
    <property type="entry name" value="G_PROTEIN_RECEP_F2_4"/>
    <property type="match status" value="1"/>
</dbReference>
<dbReference type="InterPro" id="IPR052808">
    <property type="entry name" value="GPCR_Mth-like"/>
</dbReference>
<name>A0A9Q0N9T8_9DIPT</name>
<keyword evidence="3" id="KW-1003">Cell membrane</keyword>
<accession>A0A9Q0N9T8</accession>
<dbReference type="InterPro" id="IPR017981">
    <property type="entry name" value="GPCR_2-like_7TM"/>
</dbReference>
<feature type="transmembrane region" description="Helical" evidence="11">
    <location>
        <begin position="325"/>
        <end position="351"/>
    </location>
</feature>
<evidence type="ECO:0000256" key="6">
    <source>
        <dbReference type="ARBA" id="ARBA00022989"/>
    </source>
</evidence>